<dbReference type="AlphaFoldDB" id="A0A916NM15"/>
<dbReference type="SMART" id="SM00530">
    <property type="entry name" value="HTH_XRE"/>
    <property type="match status" value="1"/>
</dbReference>
<gene>
    <name evidence="5" type="ORF">PAESOLCIP111_06704</name>
</gene>
<dbReference type="PANTHER" id="PTHR46797:SF23">
    <property type="entry name" value="HTH-TYPE TRANSCRIPTIONAL REGULATOR SUTR"/>
    <property type="match status" value="1"/>
</dbReference>
<dbReference type="InterPro" id="IPR001387">
    <property type="entry name" value="Cro/C1-type_HTH"/>
</dbReference>
<dbReference type="Proteomes" id="UP000693672">
    <property type="component" value="Unassembled WGS sequence"/>
</dbReference>
<evidence type="ECO:0000313" key="6">
    <source>
        <dbReference type="Proteomes" id="UP000693672"/>
    </source>
</evidence>
<sequence length="113" mass="12989">MADDQILKLIGIRIRDLRKERGLSQEQLGEKADFHFSYIGGIERAEKNISILNLAKIAAALEVHIGELFVYIKSHHNVHSEKEAELEEILQILLEQDIKGLRKAKTILKELYE</sequence>
<dbReference type="GO" id="GO:0005829">
    <property type="term" value="C:cytosol"/>
    <property type="evidence" value="ECO:0007669"/>
    <property type="project" value="TreeGrafter"/>
</dbReference>
<proteinExistence type="predicted"/>
<evidence type="ECO:0000256" key="2">
    <source>
        <dbReference type="ARBA" id="ARBA00023125"/>
    </source>
</evidence>
<evidence type="ECO:0000256" key="1">
    <source>
        <dbReference type="ARBA" id="ARBA00023015"/>
    </source>
</evidence>
<dbReference type="CDD" id="cd00093">
    <property type="entry name" value="HTH_XRE"/>
    <property type="match status" value="1"/>
</dbReference>
<accession>A0A916NM15</accession>
<dbReference type="GO" id="GO:0003700">
    <property type="term" value="F:DNA-binding transcription factor activity"/>
    <property type="evidence" value="ECO:0007669"/>
    <property type="project" value="TreeGrafter"/>
</dbReference>
<dbReference type="PROSITE" id="PS50943">
    <property type="entry name" value="HTH_CROC1"/>
    <property type="match status" value="1"/>
</dbReference>
<reference evidence="5" key="1">
    <citation type="submission" date="2021-06" db="EMBL/GenBank/DDBJ databases">
        <authorList>
            <person name="Criscuolo A."/>
        </authorList>
    </citation>
    <scope>NUCLEOTIDE SEQUENCE</scope>
    <source>
        <strain evidence="5">CIP111600</strain>
    </source>
</reference>
<feature type="domain" description="HTH cro/C1-type" evidence="4">
    <location>
        <begin position="14"/>
        <end position="68"/>
    </location>
</feature>
<dbReference type="Pfam" id="PF01381">
    <property type="entry name" value="HTH_3"/>
    <property type="match status" value="1"/>
</dbReference>
<organism evidence="5 6">
    <name type="scientific">Paenibacillus solanacearum</name>
    <dbReference type="NCBI Taxonomy" id="2048548"/>
    <lineage>
        <taxon>Bacteria</taxon>
        <taxon>Bacillati</taxon>
        <taxon>Bacillota</taxon>
        <taxon>Bacilli</taxon>
        <taxon>Bacillales</taxon>
        <taxon>Paenibacillaceae</taxon>
        <taxon>Paenibacillus</taxon>
    </lineage>
</organism>
<dbReference type="InterPro" id="IPR050807">
    <property type="entry name" value="TransReg_Diox_bact_type"/>
</dbReference>
<evidence type="ECO:0000259" key="4">
    <source>
        <dbReference type="PROSITE" id="PS50943"/>
    </source>
</evidence>
<dbReference type="PANTHER" id="PTHR46797">
    <property type="entry name" value="HTH-TYPE TRANSCRIPTIONAL REGULATOR"/>
    <property type="match status" value="1"/>
</dbReference>
<evidence type="ECO:0000313" key="5">
    <source>
        <dbReference type="EMBL" id="CAG7653110.1"/>
    </source>
</evidence>
<keyword evidence="1" id="KW-0805">Transcription regulation</keyword>
<dbReference type="GO" id="GO:0003677">
    <property type="term" value="F:DNA binding"/>
    <property type="evidence" value="ECO:0007669"/>
    <property type="project" value="UniProtKB-KW"/>
</dbReference>
<keyword evidence="2" id="KW-0238">DNA-binding</keyword>
<name>A0A916NM15_9BACL</name>
<protein>
    <recommendedName>
        <fullName evidence="4">HTH cro/C1-type domain-containing protein</fullName>
    </recommendedName>
</protein>
<comment type="caution">
    <text evidence="5">The sequence shown here is derived from an EMBL/GenBank/DDBJ whole genome shotgun (WGS) entry which is preliminary data.</text>
</comment>
<dbReference type="EMBL" id="CAJVAS010000087">
    <property type="protein sequence ID" value="CAG7653110.1"/>
    <property type="molecule type" value="Genomic_DNA"/>
</dbReference>
<evidence type="ECO:0000256" key="3">
    <source>
        <dbReference type="ARBA" id="ARBA00023163"/>
    </source>
</evidence>
<keyword evidence="3" id="KW-0804">Transcription</keyword>
<keyword evidence="6" id="KW-1185">Reference proteome</keyword>
<dbReference type="RefSeq" id="WP_218096345.1">
    <property type="nucleotide sequence ID" value="NZ_CAJVAS010000087.1"/>
</dbReference>